<accession>A0A5S4GBG5</accession>
<name>A0A5S4GBG5_9ACTN</name>
<evidence type="ECO:0008006" key="3">
    <source>
        <dbReference type="Google" id="ProtNLM"/>
    </source>
</evidence>
<dbReference type="AlphaFoldDB" id="A0A5S4GBG5"/>
<comment type="caution">
    <text evidence="1">The sequence shown here is derived from an EMBL/GenBank/DDBJ whole genome shotgun (WGS) entry which is preliminary data.</text>
</comment>
<protein>
    <recommendedName>
        <fullName evidence="3">U32 family peptidase</fullName>
    </recommendedName>
</protein>
<evidence type="ECO:0000313" key="1">
    <source>
        <dbReference type="EMBL" id="TMR23360.1"/>
    </source>
</evidence>
<sequence length="311" mass="32780">MTSLADLHTLMARLGHPVVQAASPAGTSFADGAPYRFEIPSVEGPAVLEAVVAEADRLGVPVARISQGSGVMMLTDDEISDMARIGAERGIEVNLFLGPRAAWDTGGQAKLTQAVGASARGNTMVAACVADALRACSLGIRSLLVGDLGTLEVLRALKEDGTLPANLVLKTSVLLPLTNGPTAAILERLGATTVNVGTDLTVPHLAEIRAATRLPIDLYLEVPDDQGGFVRFYEAVEIVRATAPVYLKMGLRNAPNIYPSGGHLGAVPRELGRERVRRAALVQRLIEELDPELAKRQPAQSHPSDLGVPEV</sequence>
<dbReference type="EMBL" id="VCKY01000020">
    <property type="protein sequence ID" value="TMR23360.1"/>
    <property type="molecule type" value="Genomic_DNA"/>
</dbReference>
<reference evidence="1 2" key="1">
    <citation type="submission" date="2019-05" db="EMBL/GenBank/DDBJ databases">
        <title>Draft genome sequence of Nonomuraea turkmeniaca DSM 43926.</title>
        <authorList>
            <person name="Saricaoglu S."/>
            <person name="Isik K."/>
        </authorList>
    </citation>
    <scope>NUCLEOTIDE SEQUENCE [LARGE SCALE GENOMIC DNA]</scope>
    <source>
        <strain evidence="1 2">DSM 43926</strain>
    </source>
</reference>
<organism evidence="1 2">
    <name type="scientific">Nonomuraea turkmeniaca</name>
    <dbReference type="NCBI Taxonomy" id="103838"/>
    <lineage>
        <taxon>Bacteria</taxon>
        <taxon>Bacillati</taxon>
        <taxon>Actinomycetota</taxon>
        <taxon>Actinomycetes</taxon>
        <taxon>Streptosporangiales</taxon>
        <taxon>Streptosporangiaceae</taxon>
        <taxon>Nonomuraea</taxon>
    </lineage>
</organism>
<keyword evidence="2" id="KW-1185">Reference proteome</keyword>
<gene>
    <name evidence="1" type="ORF">ETD86_08670</name>
</gene>
<dbReference type="OrthoDB" id="244056at2"/>
<evidence type="ECO:0000313" key="2">
    <source>
        <dbReference type="Proteomes" id="UP000309128"/>
    </source>
</evidence>
<dbReference type="Proteomes" id="UP000309128">
    <property type="component" value="Unassembled WGS sequence"/>
</dbReference>
<dbReference type="RefSeq" id="WP_138665580.1">
    <property type="nucleotide sequence ID" value="NZ_VCKY01000020.1"/>
</dbReference>
<proteinExistence type="predicted"/>